<dbReference type="Proteomes" id="UP000523821">
    <property type="component" value="Unassembled WGS sequence"/>
</dbReference>
<name>A0A7W9L1J0_9HYPH</name>
<dbReference type="Pfam" id="PF14103">
    <property type="entry name" value="DUF4276"/>
    <property type="match status" value="1"/>
</dbReference>
<organism evidence="1 2">
    <name type="scientific">Prosthecomicrobium pneumaticum</name>
    <dbReference type="NCBI Taxonomy" id="81895"/>
    <lineage>
        <taxon>Bacteria</taxon>
        <taxon>Pseudomonadati</taxon>
        <taxon>Pseudomonadota</taxon>
        <taxon>Alphaproteobacteria</taxon>
        <taxon>Hyphomicrobiales</taxon>
        <taxon>Kaistiaceae</taxon>
        <taxon>Prosthecomicrobium</taxon>
    </lineage>
</organism>
<accession>A0A7W9L1J0</accession>
<evidence type="ECO:0008006" key="3">
    <source>
        <dbReference type="Google" id="ProtNLM"/>
    </source>
</evidence>
<reference evidence="1 2" key="1">
    <citation type="submission" date="2020-08" db="EMBL/GenBank/DDBJ databases">
        <title>Genomic Encyclopedia of Type Strains, Phase IV (KMG-IV): sequencing the most valuable type-strain genomes for metagenomic binning, comparative biology and taxonomic classification.</title>
        <authorList>
            <person name="Goeker M."/>
        </authorList>
    </citation>
    <scope>NUCLEOTIDE SEQUENCE [LARGE SCALE GENOMIC DNA]</scope>
    <source>
        <strain evidence="1 2">DSM 16268</strain>
    </source>
</reference>
<protein>
    <recommendedName>
        <fullName evidence="3">DUF4276 family protein</fullName>
    </recommendedName>
</protein>
<keyword evidence="2" id="KW-1185">Reference proteome</keyword>
<dbReference type="InterPro" id="IPR025455">
    <property type="entry name" value="DUF4276"/>
</dbReference>
<evidence type="ECO:0000313" key="2">
    <source>
        <dbReference type="Proteomes" id="UP000523821"/>
    </source>
</evidence>
<dbReference type="EMBL" id="JACHOO010000003">
    <property type="protein sequence ID" value="MBB5752825.1"/>
    <property type="molecule type" value="Genomic_DNA"/>
</dbReference>
<proteinExistence type="predicted"/>
<sequence>MEIFLQNVVPRIVPDIEFSVHAHQGKYDLLRKLRKRLKGYAQWLPKDRRIVVLVDRDDEACEELKHRLEDDAKAAGLSSRTASGSADWQVVSRIAVEELEAWYFGDWDAVRTCYPKVPATVANRAGYRSPDAIKGGTWEQLERVLQAAGYFKGGLEKLAVANAVGTRFDPQRCSSPSFVRFRDVLLEATA</sequence>
<evidence type="ECO:0000313" key="1">
    <source>
        <dbReference type="EMBL" id="MBB5752825.1"/>
    </source>
</evidence>
<gene>
    <name evidence="1" type="ORF">GGQ63_001879</name>
</gene>
<comment type="caution">
    <text evidence="1">The sequence shown here is derived from an EMBL/GenBank/DDBJ whole genome shotgun (WGS) entry which is preliminary data.</text>
</comment>
<dbReference type="AlphaFoldDB" id="A0A7W9L1J0"/>